<reference evidence="6 8" key="1">
    <citation type="journal article" date="2017" name="Nature">
        <title>The sunflower genome provides insights into oil metabolism, flowering and Asterid evolution.</title>
        <authorList>
            <person name="Badouin H."/>
            <person name="Gouzy J."/>
            <person name="Grassa C.J."/>
            <person name="Murat F."/>
            <person name="Staton S.E."/>
            <person name="Cottret L."/>
            <person name="Lelandais-Briere C."/>
            <person name="Owens G.L."/>
            <person name="Carrere S."/>
            <person name="Mayjonade B."/>
            <person name="Legrand L."/>
            <person name="Gill N."/>
            <person name="Kane N.C."/>
            <person name="Bowers J.E."/>
            <person name="Hubner S."/>
            <person name="Bellec A."/>
            <person name="Berard A."/>
            <person name="Berges H."/>
            <person name="Blanchet N."/>
            <person name="Boniface M.C."/>
            <person name="Brunel D."/>
            <person name="Catrice O."/>
            <person name="Chaidir N."/>
            <person name="Claudel C."/>
            <person name="Donnadieu C."/>
            <person name="Faraut T."/>
            <person name="Fievet G."/>
            <person name="Helmstetter N."/>
            <person name="King M."/>
            <person name="Knapp S.J."/>
            <person name="Lai Z."/>
            <person name="Le Paslier M.C."/>
            <person name="Lippi Y."/>
            <person name="Lorenzon L."/>
            <person name="Mandel J.R."/>
            <person name="Marage G."/>
            <person name="Marchand G."/>
            <person name="Marquand E."/>
            <person name="Bret-Mestries E."/>
            <person name="Morien E."/>
            <person name="Nambeesan S."/>
            <person name="Nguyen T."/>
            <person name="Pegot-Espagnet P."/>
            <person name="Pouilly N."/>
            <person name="Raftis F."/>
            <person name="Sallet E."/>
            <person name="Schiex T."/>
            <person name="Thomas J."/>
            <person name="Vandecasteele C."/>
            <person name="Vares D."/>
            <person name="Vear F."/>
            <person name="Vautrin S."/>
            <person name="Crespi M."/>
            <person name="Mangin B."/>
            <person name="Burke J.M."/>
            <person name="Salse J."/>
            <person name="Munos S."/>
            <person name="Vincourt P."/>
            <person name="Rieseberg L.H."/>
            <person name="Langlade N.B."/>
        </authorList>
    </citation>
    <scope>NUCLEOTIDE SEQUENCE [LARGE SCALE GENOMIC DNA]</scope>
    <source>
        <strain evidence="8">cv. SF193</strain>
        <tissue evidence="6">Leaves</tissue>
    </source>
</reference>
<dbReference type="PANTHER" id="PTHR11814">
    <property type="entry name" value="SULFATE TRANSPORTER"/>
    <property type="match status" value="1"/>
</dbReference>
<reference evidence="6" key="3">
    <citation type="submission" date="2020-06" db="EMBL/GenBank/DDBJ databases">
        <title>Helianthus annuus Genome sequencing and assembly Release 2.</title>
        <authorList>
            <person name="Gouzy J."/>
            <person name="Langlade N."/>
            <person name="Munos S."/>
        </authorList>
    </citation>
    <scope>NUCLEOTIDE SEQUENCE</scope>
    <source>
        <tissue evidence="6">Leaves</tissue>
    </source>
</reference>
<dbReference type="Gramene" id="mRNA:HanXRQr2_Chr04g0182491">
    <property type="protein sequence ID" value="mRNA:HanXRQr2_Chr04g0182491"/>
    <property type="gene ID" value="HanXRQr2_Chr04g0182491"/>
</dbReference>
<keyword evidence="3" id="KW-1133">Transmembrane helix</keyword>
<dbReference type="Pfam" id="PF00916">
    <property type="entry name" value="Sulfate_transp"/>
    <property type="match status" value="1"/>
</dbReference>
<evidence type="ECO:0000256" key="2">
    <source>
        <dbReference type="ARBA" id="ARBA00022692"/>
    </source>
</evidence>
<organism evidence="7 8">
    <name type="scientific">Helianthus annuus</name>
    <name type="common">Common sunflower</name>
    <dbReference type="NCBI Taxonomy" id="4232"/>
    <lineage>
        <taxon>Eukaryota</taxon>
        <taxon>Viridiplantae</taxon>
        <taxon>Streptophyta</taxon>
        <taxon>Embryophyta</taxon>
        <taxon>Tracheophyta</taxon>
        <taxon>Spermatophyta</taxon>
        <taxon>Magnoliopsida</taxon>
        <taxon>eudicotyledons</taxon>
        <taxon>Gunneridae</taxon>
        <taxon>Pentapetalae</taxon>
        <taxon>asterids</taxon>
        <taxon>campanulids</taxon>
        <taxon>Asterales</taxon>
        <taxon>Asteraceae</taxon>
        <taxon>Asteroideae</taxon>
        <taxon>Heliantheae alliance</taxon>
        <taxon>Heliantheae</taxon>
        <taxon>Helianthus</taxon>
    </lineage>
</organism>
<evidence type="ECO:0000256" key="1">
    <source>
        <dbReference type="ARBA" id="ARBA00004141"/>
    </source>
</evidence>
<evidence type="ECO:0000313" key="6">
    <source>
        <dbReference type="EMBL" id="KAF5811534.1"/>
    </source>
</evidence>
<proteinExistence type="predicted"/>
<dbReference type="EMBL" id="CM007893">
    <property type="protein sequence ID" value="OTG29321.1"/>
    <property type="molecule type" value="Genomic_DNA"/>
</dbReference>
<dbReference type="InParanoid" id="A0A251V3Y0"/>
<sequence length="132" mass="14920">MSGRIAADIEMKDFGVRNISILGVDEVPYVRKVGKPQKQDLLNEIITVLKETFLSDDPLNPYKNQPKKKRFILALQAFFPILKWGRDYSSSKFKGDLIAGCTIVSLCIPNEDIGYAKLADLKPQYRLCKLPS</sequence>
<accession>A0A251V3Y0</accession>
<evidence type="ECO:0000313" key="8">
    <source>
        <dbReference type="Proteomes" id="UP000215914"/>
    </source>
</evidence>
<dbReference type="Proteomes" id="UP000215914">
    <property type="component" value="Chromosome 4"/>
</dbReference>
<evidence type="ECO:0000256" key="4">
    <source>
        <dbReference type="ARBA" id="ARBA00023136"/>
    </source>
</evidence>
<reference evidence="7" key="2">
    <citation type="submission" date="2017-02" db="EMBL/GenBank/DDBJ databases">
        <title>Sunflower complete genome.</title>
        <authorList>
            <person name="Langlade N."/>
            <person name="Munos S."/>
        </authorList>
    </citation>
    <scope>NUCLEOTIDE SEQUENCE [LARGE SCALE GENOMIC DNA]</scope>
    <source>
        <tissue evidence="7">Leaves</tissue>
    </source>
</reference>
<protein>
    <submittedName>
        <fullName evidence="6 7">SLC26A/SulP transporter</fullName>
    </submittedName>
</protein>
<dbReference type="InterPro" id="IPR011547">
    <property type="entry name" value="SLC26A/SulP_dom"/>
</dbReference>
<evidence type="ECO:0000259" key="5">
    <source>
        <dbReference type="Pfam" id="PF00916"/>
    </source>
</evidence>
<evidence type="ECO:0000256" key="3">
    <source>
        <dbReference type="ARBA" id="ARBA00022989"/>
    </source>
</evidence>
<comment type="subcellular location">
    <subcellularLocation>
        <location evidence="1">Membrane</location>
        <topology evidence="1">Multi-pass membrane protein</topology>
    </subcellularLocation>
</comment>
<gene>
    <name evidence="7" type="ORF">HannXRQ_Chr04g0120951</name>
    <name evidence="6" type="ORF">HanXRQr2_Chr04g0182491</name>
</gene>
<evidence type="ECO:0000313" key="7">
    <source>
        <dbReference type="EMBL" id="OTG29321.1"/>
    </source>
</evidence>
<dbReference type="InterPro" id="IPR001902">
    <property type="entry name" value="SLC26A/SulP_fam"/>
</dbReference>
<name>A0A251V3Y0_HELAN</name>
<keyword evidence="4" id="KW-0472">Membrane</keyword>
<keyword evidence="8" id="KW-1185">Reference proteome</keyword>
<keyword evidence="2" id="KW-0812">Transmembrane</keyword>
<dbReference type="GO" id="GO:0016020">
    <property type="term" value="C:membrane"/>
    <property type="evidence" value="ECO:0007669"/>
    <property type="project" value="UniProtKB-SubCell"/>
</dbReference>
<dbReference type="EMBL" id="MNCJ02000319">
    <property type="protein sequence ID" value="KAF5811534.1"/>
    <property type="molecule type" value="Genomic_DNA"/>
</dbReference>
<dbReference type="OMA" id="FPNNPFR"/>
<dbReference type="AlphaFoldDB" id="A0A251V3Y0"/>
<feature type="domain" description="SLC26A/SulP transporter" evidence="5">
    <location>
        <begin position="93"/>
        <end position="127"/>
    </location>
</feature>
<dbReference type="STRING" id="4232.A0A251V3Y0"/>
<dbReference type="GO" id="GO:0055085">
    <property type="term" value="P:transmembrane transport"/>
    <property type="evidence" value="ECO:0007669"/>
    <property type="project" value="InterPro"/>
</dbReference>